<keyword evidence="4" id="KW-0488">Methylation</keyword>
<dbReference type="NCBIfam" id="TIGR01708">
    <property type="entry name" value="typeII_sec_gspH"/>
    <property type="match status" value="1"/>
</dbReference>
<feature type="domain" description="General secretion pathway GspH" evidence="13">
    <location>
        <begin position="45"/>
        <end position="179"/>
    </location>
</feature>
<evidence type="ECO:0000256" key="2">
    <source>
        <dbReference type="ARBA" id="ARBA00021549"/>
    </source>
</evidence>
<dbReference type="Pfam" id="PF12019">
    <property type="entry name" value="GspH"/>
    <property type="match status" value="1"/>
</dbReference>
<evidence type="ECO:0000256" key="11">
    <source>
        <dbReference type="SAM" id="MobiDB-lite"/>
    </source>
</evidence>
<keyword evidence="15" id="KW-1185">Reference proteome</keyword>
<proteinExistence type="inferred from homology"/>
<gene>
    <name evidence="14" type="primary">gspH</name>
    <name evidence="14" type="ORF">G7026_15750</name>
</gene>
<keyword evidence="3" id="KW-1003">Cell membrane</keyword>
<dbReference type="Gene3D" id="3.55.40.10">
    <property type="entry name" value="minor pseudopilin epsh domain"/>
    <property type="match status" value="1"/>
</dbReference>
<dbReference type="SUPFAM" id="SSF54523">
    <property type="entry name" value="Pili subunits"/>
    <property type="match status" value="1"/>
</dbReference>
<dbReference type="PRINTS" id="PR00885">
    <property type="entry name" value="BCTERIALGSPH"/>
</dbReference>
<dbReference type="EMBL" id="JAAMRF010000008">
    <property type="protein sequence ID" value="MBA1274808.1"/>
    <property type="molecule type" value="Genomic_DNA"/>
</dbReference>
<organism evidence="14 15">
    <name type="scientific">Stutzerimonas azotifigens</name>
    <dbReference type="NCBI Taxonomy" id="291995"/>
    <lineage>
        <taxon>Bacteria</taxon>
        <taxon>Pseudomonadati</taxon>
        <taxon>Pseudomonadota</taxon>
        <taxon>Gammaproteobacteria</taxon>
        <taxon>Pseudomonadales</taxon>
        <taxon>Pseudomonadaceae</taxon>
        <taxon>Stutzerimonas</taxon>
    </lineage>
</organism>
<keyword evidence="6 12" id="KW-0812">Transmembrane</keyword>
<dbReference type="InterPro" id="IPR045584">
    <property type="entry name" value="Pilin-like"/>
</dbReference>
<evidence type="ECO:0000256" key="3">
    <source>
        <dbReference type="ARBA" id="ARBA00022475"/>
    </source>
</evidence>
<evidence type="ECO:0000256" key="7">
    <source>
        <dbReference type="ARBA" id="ARBA00022989"/>
    </source>
</evidence>
<feature type="transmembrane region" description="Helical" evidence="12">
    <location>
        <begin position="12"/>
        <end position="31"/>
    </location>
</feature>
<dbReference type="RefSeq" id="WP_181071858.1">
    <property type="nucleotide sequence ID" value="NZ_JAAMRF010000008.1"/>
</dbReference>
<dbReference type="NCBIfam" id="TIGR02532">
    <property type="entry name" value="IV_pilin_GFxxxE"/>
    <property type="match status" value="1"/>
</dbReference>
<evidence type="ECO:0000256" key="10">
    <source>
        <dbReference type="ARBA" id="ARBA00030775"/>
    </source>
</evidence>
<dbReference type="Proteomes" id="UP000786387">
    <property type="component" value="Unassembled WGS sequence"/>
</dbReference>
<evidence type="ECO:0000313" key="15">
    <source>
        <dbReference type="Proteomes" id="UP000786387"/>
    </source>
</evidence>
<dbReference type="InterPro" id="IPR012902">
    <property type="entry name" value="N_methyl_site"/>
</dbReference>
<keyword evidence="5" id="KW-0997">Cell inner membrane</keyword>
<dbReference type="PROSITE" id="PS00409">
    <property type="entry name" value="PROKAR_NTER_METHYL"/>
    <property type="match status" value="1"/>
</dbReference>
<accession>A0ABR5Z3L5</accession>
<dbReference type="InterPro" id="IPR002416">
    <property type="entry name" value="T2SS_protein-GspH"/>
</dbReference>
<feature type="compositionally biased region" description="Basic and acidic residues" evidence="11">
    <location>
        <begin position="128"/>
        <end position="140"/>
    </location>
</feature>
<comment type="subcellular location">
    <subcellularLocation>
        <location evidence="1">Cell inner membrane</location>
        <topology evidence="1">Single-pass membrane protein</topology>
    </subcellularLocation>
</comment>
<keyword evidence="8 12" id="KW-0472">Membrane</keyword>
<reference evidence="14 15" key="1">
    <citation type="submission" date="2020-02" db="EMBL/GenBank/DDBJ databases">
        <title>Synteny-based analysis reveals conserved mechanism for high triclosan tolerance in Pseudomonas, as well as instances of horizontal transfer.</title>
        <authorList>
            <person name="Mcfarland A.G."/>
            <person name="Bertucci H.K."/>
            <person name="Litmann E."/>
            <person name="Shen J."/>
            <person name="Huttenhower C."/>
            <person name="Hartmann E.M."/>
        </authorList>
    </citation>
    <scope>NUCLEOTIDE SEQUENCE [LARGE SCALE GENOMIC DNA]</scope>
    <source>
        <strain evidence="14 15">115A1</strain>
    </source>
</reference>
<protein>
    <recommendedName>
        <fullName evidence="2">Type II secretion system protein H</fullName>
    </recommendedName>
    <alternativeName>
        <fullName evidence="10">General secretion pathway protein H</fullName>
    </alternativeName>
</protein>
<sequence length="193" mass="21300">MLHGRRAAGFTLIELLVVLVILGTLISLAVLSTGSASGARELRDEAQRIAAVIGLLADEAVLDSREYGLLIDNEGYRVLRYDEAEARWVDNDARGPHRLPSWARLDLELDGTPLQLVAPVRQGGDRAGLSRDEDEEQRKREAARLQPQLLILSSGELSPFSLRVSERRPDGNAWIVSSDGFELPEAVPAQERR</sequence>
<evidence type="ECO:0000256" key="8">
    <source>
        <dbReference type="ARBA" id="ARBA00023136"/>
    </source>
</evidence>
<evidence type="ECO:0000256" key="5">
    <source>
        <dbReference type="ARBA" id="ARBA00022519"/>
    </source>
</evidence>
<evidence type="ECO:0000256" key="6">
    <source>
        <dbReference type="ARBA" id="ARBA00022692"/>
    </source>
</evidence>
<evidence type="ECO:0000256" key="9">
    <source>
        <dbReference type="ARBA" id="ARBA00025772"/>
    </source>
</evidence>
<dbReference type="Pfam" id="PF07963">
    <property type="entry name" value="N_methyl"/>
    <property type="match status" value="1"/>
</dbReference>
<evidence type="ECO:0000313" key="14">
    <source>
        <dbReference type="EMBL" id="MBA1274808.1"/>
    </source>
</evidence>
<evidence type="ECO:0000256" key="1">
    <source>
        <dbReference type="ARBA" id="ARBA00004377"/>
    </source>
</evidence>
<feature type="region of interest" description="Disordered" evidence="11">
    <location>
        <begin position="120"/>
        <end position="140"/>
    </location>
</feature>
<comment type="similarity">
    <text evidence="9">Belongs to the GSP H family.</text>
</comment>
<name>A0ABR5Z3L5_9GAMM</name>
<keyword evidence="7 12" id="KW-1133">Transmembrane helix</keyword>
<evidence type="ECO:0000259" key="13">
    <source>
        <dbReference type="Pfam" id="PF12019"/>
    </source>
</evidence>
<dbReference type="InterPro" id="IPR049875">
    <property type="entry name" value="TypeII_GspH"/>
</dbReference>
<comment type="caution">
    <text evidence="14">The sequence shown here is derived from an EMBL/GenBank/DDBJ whole genome shotgun (WGS) entry which is preliminary data.</text>
</comment>
<evidence type="ECO:0000256" key="12">
    <source>
        <dbReference type="SAM" id="Phobius"/>
    </source>
</evidence>
<dbReference type="InterPro" id="IPR022346">
    <property type="entry name" value="T2SS_GspH"/>
</dbReference>
<evidence type="ECO:0000256" key="4">
    <source>
        <dbReference type="ARBA" id="ARBA00022481"/>
    </source>
</evidence>